<dbReference type="PANTHER" id="PTHR42941">
    <property type="entry name" value="SLL1037 PROTEIN"/>
    <property type="match status" value="1"/>
</dbReference>
<dbReference type="SUPFAM" id="SSF81324">
    <property type="entry name" value="Voltage-gated potassium channels"/>
    <property type="match status" value="1"/>
</dbReference>
<feature type="transmembrane region" description="Helical" evidence="1">
    <location>
        <begin position="333"/>
        <end position="351"/>
    </location>
</feature>
<feature type="transmembrane region" description="Helical" evidence="1">
    <location>
        <begin position="431"/>
        <end position="456"/>
    </location>
</feature>
<reference evidence="2 3" key="1">
    <citation type="submission" date="2022-11" db="EMBL/GenBank/DDBJ databases">
        <title>Minimal conservation of predation-associated metabolite biosynthetic gene clusters underscores biosynthetic potential of Myxococcota including descriptions for ten novel species: Archangium lansinium sp. nov., Myxococcus landrumus sp. nov., Nannocystis bai.</title>
        <authorList>
            <person name="Ahearne A."/>
            <person name="Stevens C."/>
            <person name="Dowd S."/>
        </authorList>
    </citation>
    <scope>NUCLEOTIDE SEQUENCE [LARGE SCALE GENOMIC DNA]</scope>
    <source>
        <strain evidence="2 3">NCELM</strain>
    </source>
</reference>
<gene>
    <name evidence="2" type="ORF">POL58_41750</name>
</gene>
<keyword evidence="1" id="KW-0812">Transmembrane</keyword>
<dbReference type="Gene3D" id="1.10.287.70">
    <property type="match status" value="1"/>
</dbReference>
<keyword evidence="3" id="KW-1185">Reference proteome</keyword>
<dbReference type="Pfam" id="PF16868">
    <property type="entry name" value="NMT1_3"/>
    <property type="match status" value="1"/>
</dbReference>
<organism evidence="2 3">
    <name type="scientific">Nannocystis radixulma</name>
    <dbReference type="NCBI Taxonomy" id="2995305"/>
    <lineage>
        <taxon>Bacteria</taxon>
        <taxon>Pseudomonadati</taxon>
        <taxon>Myxococcota</taxon>
        <taxon>Polyangia</taxon>
        <taxon>Nannocystales</taxon>
        <taxon>Nannocystaceae</taxon>
        <taxon>Nannocystis</taxon>
    </lineage>
</organism>
<name>A0ABT5BMW8_9BACT</name>
<sequence length="761" mass="82077">MFIQSGSARAGEAIEVRFGSGSKGGGFDAMAHALAEAVRGEGRVTVAPETTKGSCENVHKLLSGELDAALVQYDVAAEAYAAGQADADAGASATPKGGWMCKLSPEEADKAELRVVAAVTDAAVHVLVRRPVRLDDFTDIGREALFMGKDGSGSYETAKVILGAAGHTAESLPLFMGSAEEALTAMSRREVLTMLRTTERGHAEIRDVLASGLATLNPLPEAVLNRLIDGYPYYRICPIETGTYPGLEFSLPTVCVSSVVLVATPRERLADEAFLADRRLAVEAMIHGLRKLERDKQHASLGVNVEWRGFAEREPIPLHPVAEIHETSERRTAWLQAGASAAAIGLALYLIRRALRRRRVPGAGLESQLSNPLVPFAAFACVVTLSTFIVWSLEHDSNARLRTLNDSFWEMNTFATGNFTTDTLKTPTARLVGAAATILGLGLLAWFTATLTNIFAQEQTRLWRRLKHHLVVLNFREDMLPLIRLLRSPGPTRTRALHVVVSDALPRRVRLQLARVKALTIHHSNPEVPEDLAGLRLPRAARVIVLGDGDAGGEGYDPLRIARAVHQACARDPLGGGQRARTLGVAATSVEIARTAPALPVTLVETSDAEREEVFSPFAGWLVPVDCQALAHRWLVMACRDRAFAELFNRVVAFADDNAEVYTAPAPTWLIGQPWRKARRALLEVQGRGGAVPLGLYRAADPGGKVPAGGSSHAELRRRLIVNPRPDEAVAPGDLIVALCEDEADLVRIVAESRKAVPAPG</sequence>
<dbReference type="PANTHER" id="PTHR42941:SF1">
    <property type="entry name" value="SLL1037 PROTEIN"/>
    <property type="match status" value="1"/>
</dbReference>
<proteinExistence type="predicted"/>
<protein>
    <submittedName>
        <fullName evidence="2">TAXI family TRAP transporter solute-binding subunit</fullName>
    </submittedName>
</protein>
<feature type="transmembrane region" description="Helical" evidence="1">
    <location>
        <begin position="372"/>
        <end position="393"/>
    </location>
</feature>
<dbReference type="SUPFAM" id="SSF53850">
    <property type="entry name" value="Periplasmic binding protein-like II"/>
    <property type="match status" value="1"/>
</dbReference>
<dbReference type="Gene3D" id="3.40.190.10">
    <property type="entry name" value="Periplasmic binding protein-like II"/>
    <property type="match status" value="2"/>
</dbReference>
<evidence type="ECO:0000256" key="1">
    <source>
        <dbReference type="SAM" id="Phobius"/>
    </source>
</evidence>
<dbReference type="NCBIfam" id="TIGR02122">
    <property type="entry name" value="TRAP_TAXI"/>
    <property type="match status" value="1"/>
</dbReference>
<comment type="caution">
    <text evidence="2">The sequence shown here is derived from an EMBL/GenBank/DDBJ whole genome shotgun (WGS) entry which is preliminary data.</text>
</comment>
<evidence type="ECO:0000313" key="2">
    <source>
        <dbReference type="EMBL" id="MDC0674347.1"/>
    </source>
</evidence>
<evidence type="ECO:0000313" key="3">
    <source>
        <dbReference type="Proteomes" id="UP001217838"/>
    </source>
</evidence>
<dbReference type="Proteomes" id="UP001217838">
    <property type="component" value="Unassembled WGS sequence"/>
</dbReference>
<dbReference type="InterPro" id="IPR011852">
    <property type="entry name" value="TRAP_TAXI"/>
</dbReference>
<dbReference type="RefSeq" id="WP_272008500.1">
    <property type="nucleotide sequence ID" value="NZ_JAQNDN010000024.1"/>
</dbReference>
<dbReference type="EMBL" id="JAQNDN010000024">
    <property type="protein sequence ID" value="MDC0674347.1"/>
    <property type="molecule type" value="Genomic_DNA"/>
</dbReference>
<accession>A0ABT5BMW8</accession>
<keyword evidence="1" id="KW-0472">Membrane</keyword>
<keyword evidence="1" id="KW-1133">Transmembrane helix</keyword>